<proteinExistence type="predicted"/>
<gene>
    <name evidence="3" type="ORF">LOC62_06G008089</name>
</gene>
<feature type="compositionally biased region" description="Polar residues" evidence="1">
    <location>
        <begin position="106"/>
        <end position="118"/>
    </location>
</feature>
<feature type="compositionally biased region" description="Polar residues" evidence="1">
    <location>
        <begin position="64"/>
        <end position="92"/>
    </location>
</feature>
<feature type="compositionally biased region" description="Low complexity" evidence="1">
    <location>
        <begin position="93"/>
        <end position="105"/>
    </location>
</feature>
<dbReference type="EMBL" id="CP086719">
    <property type="protein sequence ID" value="WOO84570.1"/>
    <property type="molecule type" value="Genomic_DNA"/>
</dbReference>
<evidence type="ECO:0000256" key="1">
    <source>
        <dbReference type="SAM" id="MobiDB-lite"/>
    </source>
</evidence>
<evidence type="ECO:0000313" key="4">
    <source>
        <dbReference type="Proteomes" id="UP000827549"/>
    </source>
</evidence>
<protein>
    <submittedName>
        <fullName evidence="3">Uncharacterized protein</fullName>
    </submittedName>
</protein>
<evidence type="ECO:0000313" key="3">
    <source>
        <dbReference type="EMBL" id="WOO84570.1"/>
    </source>
</evidence>
<dbReference type="Proteomes" id="UP000827549">
    <property type="component" value="Chromosome 6"/>
</dbReference>
<name>A0AAF1BNN3_9TREE</name>
<keyword evidence="2" id="KW-0732">Signal</keyword>
<feature type="region of interest" description="Disordered" evidence="1">
    <location>
        <begin position="20"/>
        <end position="118"/>
    </location>
</feature>
<feature type="signal peptide" evidence="2">
    <location>
        <begin position="1"/>
        <end position="19"/>
    </location>
</feature>
<organism evidence="3 4">
    <name type="scientific">Vanrija pseudolonga</name>
    <dbReference type="NCBI Taxonomy" id="143232"/>
    <lineage>
        <taxon>Eukaryota</taxon>
        <taxon>Fungi</taxon>
        <taxon>Dikarya</taxon>
        <taxon>Basidiomycota</taxon>
        <taxon>Agaricomycotina</taxon>
        <taxon>Tremellomycetes</taxon>
        <taxon>Trichosporonales</taxon>
        <taxon>Trichosporonaceae</taxon>
        <taxon>Vanrija</taxon>
    </lineage>
</organism>
<accession>A0AAF1BNN3</accession>
<evidence type="ECO:0000256" key="2">
    <source>
        <dbReference type="SAM" id="SignalP"/>
    </source>
</evidence>
<reference evidence="3" key="1">
    <citation type="submission" date="2023-10" db="EMBL/GenBank/DDBJ databases">
        <authorList>
            <person name="Noh H."/>
        </authorList>
    </citation>
    <scope>NUCLEOTIDE SEQUENCE</scope>
    <source>
        <strain evidence="3">DUCC4014</strain>
    </source>
</reference>
<dbReference type="GeneID" id="87811257"/>
<dbReference type="RefSeq" id="XP_062630596.1">
    <property type="nucleotide sequence ID" value="XM_062774612.1"/>
</dbReference>
<sequence length="267" mass="27005">MRTPLLSFFLLPLLAAAQSSTSGGNNGGNGNGNGASSSDQPAPTNNGGNANGNSNSTAVPAPSGNFTLSPNGTLSLNGTAFPTPTNGTFGNHTTVPSSTTSAVSTINTTLPSPGKTSNGVAITWPGSSDYWVQSGHSVALWNWDTGAGAPDPATQVTFLLVNRDLAISRNSYGIYTLPGGNGSFYSGVPSSAQAAGGWMVMMVDPSDLSHVYATSQFFEIKFRGFAEKLPPPYNFTKPKSGAEPRFPGATAVIGAAVALLAGVAAAA</sequence>
<feature type="compositionally biased region" description="Gly residues" evidence="1">
    <location>
        <begin position="24"/>
        <end position="33"/>
    </location>
</feature>
<feature type="chain" id="PRO_5042021307" evidence="2">
    <location>
        <begin position="20"/>
        <end position="267"/>
    </location>
</feature>
<keyword evidence="4" id="KW-1185">Reference proteome</keyword>
<dbReference type="AlphaFoldDB" id="A0AAF1BNN3"/>
<feature type="compositionally biased region" description="Low complexity" evidence="1">
    <location>
        <begin position="34"/>
        <end position="58"/>
    </location>
</feature>